<keyword evidence="3 6" id="KW-0732">Signal</keyword>
<accession>A0AAN7A367</accession>
<evidence type="ECO:0000313" key="9">
    <source>
        <dbReference type="Proteomes" id="UP001302321"/>
    </source>
</evidence>
<feature type="domain" description="AA1-like" evidence="7">
    <location>
        <begin position="100"/>
        <end position="205"/>
    </location>
</feature>
<keyword evidence="4" id="KW-1015">Disulfide bond</keyword>
<feature type="chain" id="PRO_5043040055" description="AA1-like domain-containing protein" evidence="6">
    <location>
        <begin position="22"/>
        <end position="230"/>
    </location>
</feature>
<name>A0AAN7A367_9PEZI</name>
<reference evidence="8" key="1">
    <citation type="journal article" date="2023" name="Mol. Phylogenet. Evol.">
        <title>Genome-scale phylogeny and comparative genomics of the fungal order Sordariales.</title>
        <authorList>
            <person name="Hensen N."/>
            <person name="Bonometti L."/>
            <person name="Westerberg I."/>
            <person name="Brannstrom I.O."/>
            <person name="Guillou S."/>
            <person name="Cros-Aarteil S."/>
            <person name="Calhoun S."/>
            <person name="Haridas S."/>
            <person name="Kuo A."/>
            <person name="Mondo S."/>
            <person name="Pangilinan J."/>
            <person name="Riley R."/>
            <person name="LaButti K."/>
            <person name="Andreopoulos B."/>
            <person name="Lipzen A."/>
            <person name="Chen C."/>
            <person name="Yan M."/>
            <person name="Daum C."/>
            <person name="Ng V."/>
            <person name="Clum A."/>
            <person name="Steindorff A."/>
            <person name="Ohm R.A."/>
            <person name="Martin F."/>
            <person name="Silar P."/>
            <person name="Natvig D.O."/>
            <person name="Lalanne C."/>
            <person name="Gautier V."/>
            <person name="Ament-Velasquez S.L."/>
            <person name="Kruys A."/>
            <person name="Hutchinson M.I."/>
            <person name="Powell A.J."/>
            <person name="Barry K."/>
            <person name="Miller A.N."/>
            <person name="Grigoriev I.V."/>
            <person name="Debuchy R."/>
            <person name="Gladieux P."/>
            <person name="Hiltunen Thoren M."/>
            <person name="Johannesson H."/>
        </authorList>
    </citation>
    <scope>NUCLEOTIDE SEQUENCE</scope>
    <source>
        <strain evidence="8">CBS 892.96</strain>
    </source>
</reference>
<evidence type="ECO:0000313" key="8">
    <source>
        <dbReference type="EMBL" id="KAK4173691.1"/>
    </source>
</evidence>
<dbReference type="Proteomes" id="UP001302321">
    <property type="component" value="Unassembled WGS sequence"/>
</dbReference>
<feature type="region of interest" description="Disordered" evidence="5">
    <location>
        <begin position="35"/>
        <end position="66"/>
    </location>
</feature>
<dbReference type="GO" id="GO:0005576">
    <property type="term" value="C:extracellular region"/>
    <property type="evidence" value="ECO:0007669"/>
    <property type="project" value="UniProtKB-SubCell"/>
</dbReference>
<proteinExistence type="predicted"/>
<evidence type="ECO:0000259" key="7">
    <source>
        <dbReference type="Pfam" id="PF16541"/>
    </source>
</evidence>
<evidence type="ECO:0000256" key="4">
    <source>
        <dbReference type="ARBA" id="ARBA00023157"/>
    </source>
</evidence>
<dbReference type="Pfam" id="PF16541">
    <property type="entry name" value="AltA1"/>
    <property type="match status" value="1"/>
</dbReference>
<protein>
    <recommendedName>
        <fullName evidence="7">AA1-like domain-containing protein</fullName>
    </recommendedName>
</protein>
<keyword evidence="9" id="KW-1185">Reference proteome</keyword>
<comment type="subcellular location">
    <subcellularLocation>
        <location evidence="1">Secreted</location>
    </subcellularLocation>
</comment>
<dbReference type="EMBL" id="MU866325">
    <property type="protein sequence ID" value="KAK4173691.1"/>
    <property type="molecule type" value="Genomic_DNA"/>
</dbReference>
<organism evidence="8 9">
    <name type="scientific">Triangularia setosa</name>
    <dbReference type="NCBI Taxonomy" id="2587417"/>
    <lineage>
        <taxon>Eukaryota</taxon>
        <taxon>Fungi</taxon>
        <taxon>Dikarya</taxon>
        <taxon>Ascomycota</taxon>
        <taxon>Pezizomycotina</taxon>
        <taxon>Sordariomycetes</taxon>
        <taxon>Sordariomycetidae</taxon>
        <taxon>Sordariales</taxon>
        <taxon>Podosporaceae</taxon>
        <taxon>Triangularia</taxon>
    </lineage>
</organism>
<feature type="signal peptide" evidence="6">
    <location>
        <begin position="1"/>
        <end position="21"/>
    </location>
</feature>
<evidence type="ECO:0000256" key="5">
    <source>
        <dbReference type="SAM" id="MobiDB-lite"/>
    </source>
</evidence>
<evidence type="ECO:0000256" key="6">
    <source>
        <dbReference type="SAM" id="SignalP"/>
    </source>
</evidence>
<evidence type="ECO:0000256" key="3">
    <source>
        <dbReference type="ARBA" id="ARBA00022729"/>
    </source>
</evidence>
<gene>
    <name evidence="8" type="ORF">QBC36DRAFT_303435</name>
</gene>
<reference evidence="8" key="2">
    <citation type="submission" date="2023-05" db="EMBL/GenBank/DDBJ databases">
        <authorList>
            <consortium name="Lawrence Berkeley National Laboratory"/>
            <person name="Steindorff A."/>
            <person name="Hensen N."/>
            <person name="Bonometti L."/>
            <person name="Westerberg I."/>
            <person name="Brannstrom I.O."/>
            <person name="Guillou S."/>
            <person name="Cros-Aarteil S."/>
            <person name="Calhoun S."/>
            <person name="Haridas S."/>
            <person name="Kuo A."/>
            <person name="Mondo S."/>
            <person name="Pangilinan J."/>
            <person name="Riley R."/>
            <person name="Labutti K."/>
            <person name="Andreopoulos B."/>
            <person name="Lipzen A."/>
            <person name="Chen C."/>
            <person name="Yanf M."/>
            <person name="Daum C."/>
            <person name="Ng V."/>
            <person name="Clum A."/>
            <person name="Ohm R."/>
            <person name="Martin F."/>
            <person name="Silar P."/>
            <person name="Natvig D."/>
            <person name="Lalanne C."/>
            <person name="Gautier V."/>
            <person name="Ament-Velasquez S.L."/>
            <person name="Kruys A."/>
            <person name="Hutchinson M.I."/>
            <person name="Powell A.J."/>
            <person name="Barry K."/>
            <person name="Miller A.N."/>
            <person name="Grigoriev I.V."/>
            <person name="Debuchy R."/>
            <person name="Gladieux P."/>
            <person name="Thoren M.H."/>
            <person name="Johannesson H."/>
        </authorList>
    </citation>
    <scope>NUCLEOTIDE SEQUENCE</scope>
    <source>
        <strain evidence="8">CBS 892.96</strain>
    </source>
</reference>
<evidence type="ECO:0000256" key="1">
    <source>
        <dbReference type="ARBA" id="ARBA00004613"/>
    </source>
</evidence>
<dbReference type="InterPro" id="IPR032382">
    <property type="entry name" value="AltA1"/>
</dbReference>
<keyword evidence="2" id="KW-0964">Secreted</keyword>
<comment type="caution">
    <text evidence="8">The sequence shown here is derived from an EMBL/GenBank/DDBJ whole genome shotgun (WGS) entry which is preliminary data.</text>
</comment>
<evidence type="ECO:0000256" key="2">
    <source>
        <dbReference type="ARBA" id="ARBA00022525"/>
    </source>
</evidence>
<sequence length="230" mass="24660">MLTKNLLPALVLAATVAAGPANVVHRRAFQVVSTREELPVEEAPAEEETPVDNPTAPIPTASPKPVLSRDGVCWNSILDLEWSVSQLEYQSSVATVPGEESSAWGYISFSLSNTATTYTADCTAASNTNANSGFFDGEQDYLCSLSEGAPEGSQVAFKFNRTTGSLSLQEVILCSEGEISGTFIIRGNTDLSLACSEEISENEDFTNSEVSCEPVNISLWPYQVVGLDEY</sequence>
<feature type="compositionally biased region" description="Acidic residues" evidence="5">
    <location>
        <begin position="39"/>
        <end position="50"/>
    </location>
</feature>
<dbReference type="AlphaFoldDB" id="A0AAN7A367"/>